<dbReference type="RefSeq" id="WP_235314457.1">
    <property type="nucleotide sequence ID" value="NZ_JAKGAS010000018.1"/>
</dbReference>
<comment type="pathway">
    <text evidence="1">Lipid metabolism; fatty acid beta-oxidation.</text>
</comment>
<proteinExistence type="inferred from homology"/>
<dbReference type="InterPro" id="IPR018376">
    <property type="entry name" value="Enoyl-CoA_hyd/isom_CS"/>
</dbReference>
<evidence type="ECO:0000256" key="5">
    <source>
        <dbReference type="ARBA" id="ARBA00022490"/>
    </source>
</evidence>
<keyword evidence="11 18" id="KW-0413">Isomerase</keyword>
<evidence type="ECO:0000256" key="3">
    <source>
        <dbReference type="ARBA" id="ARBA00008750"/>
    </source>
</evidence>
<name>A0ABS9DDC2_9ALTE</name>
<dbReference type="InterPro" id="IPR029045">
    <property type="entry name" value="ClpP/crotonase-like_dom_sf"/>
</dbReference>
<evidence type="ECO:0000256" key="12">
    <source>
        <dbReference type="ARBA" id="ARBA00023239"/>
    </source>
</evidence>
<dbReference type="SUPFAM" id="SSF51735">
    <property type="entry name" value="NAD(P)-binding Rossmann-fold domains"/>
    <property type="match status" value="1"/>
</dbReference>
<dbReference type="InterPro" id="IPR001753">
    <property type="entry name" value="Enoyl-CoA_hydra/iso"/>
</dbReference>
<dbReference type="CDD" id="cd06558">
    <property type="entry name" value="crotonase-like"/>
    <property type="match status" value="1"/>
</dbReference>
<comment type="caution">
    <text evidence="18">The sequence shown here is derived from an EMBL/GenBank/DDBJ whole genome shotgun (WGS) entry which is preliminary data.</text>
</comment>
<organism evidence="18 19">
    <name type="scientific">Paraglaciecola algarum</name>
    <dbReference type="NCBI Taxonomy" id="3050085"/>
    <lineage>
        <taxon>Bacteria</taxon>
        <taxon>Pseudomonadati</taxon>
        <taxon>Pseudomonadota</taxon>
        <taxon>Gammaproteobacteria</taxon>
        <taxon>Alteromonadales</taxon>
        <taxon>Alteromonadaceae</taxon>
        <taxon>Paraglaciecola</taxon>
    </lineage>
</organism>
<dbReference type="GO" id="GO:0008692">
    <property type="term" value="F:3-hydroxybutyryl-CoA epimerase activity"/>
    <property type="evidence" value="ECO:0007669"/>
    <property type="project" value="UniProtKB-EC"/>
</dbReference>
<dbReference type="Pfam" id="PF00378">
    <property type="entry name" value="ECH_1"/>
    <property type="match status" value="1"/>
</dbReference>
<dbReference type="PROSITE" id="PS00067">
    <property type="entry name" value="3HCDH"/>
    <property type="match status" value="1"/>
</dbReference>
<keyword evidence="5" id="KW-0963">Cytoplasm</keyword>
<dbReference type="Gene3D" id="3.90.226.10">
    <property type="entry name" value="2-enoyl-CoA Hydratase, Chain A, domain 1"/>
    <property type="match status" value="1"/>
</dbReference>
<keyword evidence="7" id="KW-0442">Lipid degradation</keyword>
<evidence type="ECO:0000259" key="17">
    <source>
        <dbReference type="Pfam" id="PF02737"/>
    </source>
</evidence>
<protein>
    <recommendedName>
        <fullName evidence="4">enoyl-CoA hydratase</fullName>
        <ecNumber evidence="4">4.2.1.17</ecNumber>
    </recommendedName>
</protein>
<dbReference type="GO" id="GO:0004300">
    <property type="term" value="F:enoyl-CoA hydratase activity"/>
    <property type="evidence" value="ECO:0007669"/>
    <property type="project" value="UniProtKB-EC"/>
</dbReference>
<dbReference type="InterPro" id="IPR008927">
    <property type="entry name" value="6-PGluconate_DH-like_C_sf"/>
</dbReference>
<dbReference type="SUPFAM" id="SSF52096">
    <property type="entry name" value="ClpP/crotonase"/>
    <property type="match status" value="1"/>
</dbReference>
<dbReference type="InterPro" id="IPR006176">
    <property type="entry name" value="3-OHacyl-CoA_DH_NAD-bd"/>
</dbReference>
<comment type="catalytic activity">
    <reaction evidence="14">
        <text>a (3S)-3-hydroxyacyl-CoA + NAD(+) = a 3-oxoacyl-CoA + NADH + H(+)</text>
        <dbReference type="Rhea" id="RHEA:22432"/>
        <dbReference type="ChEBI" id="CHEBI:15378"/>
        <dbReference type="ChEBI" id="CHEBI:57318"/>
        <dbReference type="ChEBI" id="CHEBI:57540"/>
        <dbReference type="ChEBI" id="CHEBI:57945"/>
        <dbReference type="ChEBI" id="CHEBI:90726"/>
        <dbReference type="EC" id="1.1.1.35"/>
    </reaction>
</comment>
<gene>
    <name evidence="18" type="primary">fadJ</name>
    <name evidence="18" type="ORF">L0668_19760</name>
</gene>
<keyword evidence="9" id="KW-0520">NAD</keyword>
<dbReference type="Proteomes" id="UP001521137">
    <property type="component" value="Unassembled WGS sequence"/>
</dbReference>
<keyword evidence="19" id="KW-1185">Reference proteome</keyword>
<dbReference type="PANTHER" id="PTHR43612:SF3">
    <property type="entry name" value="TRIFUNCTIONAL ENZYME SUBUNIT ALPHA, MITOCHONDRIAL"/>
    <property type="match status" value="1"/>
</dbReference>
<evidence type="ECO:0000256" key="4">
    <source>
        <dbReference type="ARBA" id="ARBA00012076"/>
    </source>
</evidence>
<dbReference type="GO" id="GO:0003857">
    <property type="term" value="F:(3S)-3-hydroxyacyl-CoA dehydrogenase (NAD+) activity"/>
    <property type="evidence" value="ECO:0007669"/>
    <property type="project" value="UniProtKB-EC"/>
</dbReference>
<keyword evidence="6" id="KW-0276">Fatty acid metabolism</keyword>
<keyword evidence="13" id="KW-0511">Multifunctional enzyme</keyword>
<evidence type="ECO:0000256" key="6">
    <source>
        <dbReference type="ARBA" id="ARBA00022832"/>
    </source>
</evidence>
<keyword evidence="10" id="KW-0443">Lipid metabolism</keyword>
<dbReference type="Gene3D" id="1.10.1040.50">
    <property type="match status" value="1"/>
</dbReference>
<evidence type="ECO:0000313" key="18">
    <source>
        <dbReference type="EMBL" id="MCF2950355.1"/>
    </source>
</evidence>
<sequence>MTTNENTPTSNAFTLDVRDDGIAILTMDVPGETMNTLKMEFAEQIEAVLQQIQADPSIKGVVLISGKSNSFVAGADISMLAACETAEDATAIAKSGQDMFKRIEDMPITFVAAIHGPALGGGLELALACHYRVCSDDAKTQMGLPEVQLGLLPGSGGTQRLPRLISVQQAMKMMLTGAPVRAKQAKKYGIVDDMVPQAILLDVAIQMAKKSKPKRQGPKLNLMGKFLEKTSFGRKTMFNQARKQTLSKTQGNYPSPELIIDCIETGLNKGMIKGLEVEAGHFGHLVKTPESESLRSIFFATTEMKKENGVDGVESASLSKIGVLGGGLMGGGIAFVTAAKAGLPARIKDIRPEGISNAIKYSYDILNKKVKRRFIKKSEMQKQLSLLTGTLDYSGLGNADVVIEAVFENLELKQKMVEEVENNCAEHTIFASNTSSIPISQIAEKAQRPEQVIGLHYFSPVDKMPLAEVIAHEKTSDLTISTTVELAKKQGKTPIVVKDGAGFYVNRILAPYMNAAAEALMAGEPIENIDKALVKFGFPVGPVKLLDEVGIDVGTKIGPILQAQFGDRFAFNPSFDKVLEDDRKGKKNKKGFYNYSGKKPGKEVDQTIYTLLGVTPASKMSNEQIAERCVLLMLNEAAMCLDEGVIRSARDGDIGAIFGIGFPPFLGGPFRYMHSLGISHVVARLKHYQNLLGDNYAPATCLQKMSDEGRSFY</sequence>
<dbReference type="Gene3D" id="3.40.50.720">
    <property type="entry name" value="NAD(P)-binding Rossmann-like Domain"/>
    <property type="match status" value="1"/>
</dbReference>
<dbReference type="Pfam" id="PF02737">
    <property type="entry name" value="3HCDH_N"/>
    <property type="match status" value="1"/>
</dbReference>
<evidence type="ECO:0000256" key="2">
    <source>
        <dbReference type="ARBA" id="ARBA00007005"/>
    </source>
</evidence>
<dbReference type="NCBIfam" id="TIGR02440">
    <property type="entry name" value="FadJ"/>
    <property type="match status" value="1"/>
</dbReference>
<evidence type="ECO:0000256" key="10">
    <source>
        <dbReference type="ARBA" id="ARBA00023098"/>
    </source>
</evidence>
<evidence type="ECO:0000256" key="11">
    <source>
        <dbReference type="ARBA" id="ARBA00023235"/>
    </source>
</evidence>
<keyword evidence="12 18" id="KW-0456">Lyase</keyword>
<evidence type="ECO:0000256" key="15">
    <source>
        <dbReference type="RuleBase" id="RU003707"/>
    </source>
</evidence>
<evidence type="ECO:0000256" key="1">
    <source>
        <dbReference type="ARBA" id="ARBA00005005"/>
    </source>
</evidence>
<dbReference type="InterPro" id="IPR006108">
    <property type="entry name" value="3HC_DH_C"/>
</dbReference>
<dbReference type="SUPFAM" id="SSF48179">
    <property type="entry name" value="6-phosphogluconate dehydrogenase C-terminal domain-like"/>
    <property type="match status" value="2"/>
</dbReference>
<dbReference type="PANTHER" id="PTHR43612">
    <property type="entry name" value="TRIFUNCTIONAL ENZYME SUBUNIT ALPHA"/>
    <property type="match status" value="1"/>
</dbReference>
<dbReference type="Pfam" id="PF00725">
    <property type="entry name" value="3HCDH"/>
    <property type="match status" value="1"/>
</dbReference>
<dbReference type="InterPro" id="IPR050136">
    <property type="entry name" value="FA_oxidation_alpha_subunit"/>
</dbReference>
<comment type="similarity">
    <text evidence="15">Belongs to the enoyl-CoA hydratase/isomerase family.</text>
</comment>
<reference evidence="18 19" key="1">
    <citation type="submission" date="2022-01" db="EMBL/GenBank/DDBJ databases">
        <title>Paraglaciecola sp. G1-23.</title>
        <authorList>
            <person name="Jin M.S."/>
            <person name="Han D.M."/>
            <person name="Kim H.M."/>
            <person name="Jeon C.O."/>
        </authorList>
    </citation>
    <scope>NUCLEOTIDE SEQUENCE [LARGE SCALE GENOMIC DNA]</scope>
    <source>
        <strain evidence="18 19">G1-23</strain>
    </source>
</reference>
<evidence type="ECO:0000256" key="13">
    <source>
        <dbReference type="ARBA" id="ARBA00023268"/>
    </source>
</evidence>
<dbReference type="PROSITE" id="PS00166">
    <property type="entry name" value="ENOYL_COA_HYDRATASE"/>
    <property type="match status" value="1"/>
</dbReference>
<dbReference type="InterPro" id="IPR006180">
    <property type="entry name" value="3-OHacyl-CoA_DH_CS"/>
</dbReference>
<comment type="similarity">
    <text evidence="2">In the central section; belongs to the 3-hydroxyacyl-CoA dehydrogenase family.</text>
</comment>
<evidence type="ECO:0000256" key="8">
    <source>
        <dbReference type="ARBA" id="ARBA00023002"/>
    </source>
</evidence>
<dbReference type="EC" id="4.2.1.17" evidence="4"/>
<keyword evidence="8 18" id="KW-0560">Oxidoreductase</keyword>
<evidence type="ECO:0000313" key="19">
    <source>
        <dbReference type="Proteomes" id="UP001521137"/>
    </source>
</evidence>
<accession>A0ABS9DDC2</accession>
<dbReference type="InterPro" id="IPR036291">
    <property type="entry name" value="NAD(P)-bd_dom_sf"/>
</dbReference>
<evidence type="ECO:0000256" key="7">
    <source>
        <dbReference type="ARBA" id="ARBA00022963"/>
    </source>
</evidence>
<comment type="similarity">
    <text evidence="3">In the N-terminal section; belongs to the enoyl-CoA hydratase/isomerase family.</text>
</comment>
<feature type="domain" description="3-hydroxyacyl-CoA dehydrogenase NAD binding" evidence="17">
    <location>
        <begin position="320"/>
        <end position="499"/>
    </location>
</feature>
<dbReference type="InterPro" id="IPR012802">
    <property type="entry name" value="FadJ"/>
</dbReference>
<evidence type="ECO:0000256" key="14">
    <source>
        <dbReference type="ARBA" id="ARBA00049556"/>
    </source>
</evidence>
<evidence type="ECO:0000259" key="16">
    <source>
        <dbReference type="Pfam" id="PF00725"/>
    </source>
</evidence>
<feature type="domain" description="3-hydroxyacyl-CoA dehydrogenase C-terminal" evidence="16">
    <location>
        <begin position="502"/>
        <end position="595"/>
    </location>
</feature>
<dbReference type="EMBL" id="JAKGAS010000018">
    <property type="protein sequence ID" value="MCF2950355.1"/>
    <property type="molecule type" value="Genomic_DNA"/>
</dbReference>
<dbReference type="NCBIfam" id="NF008363">
    <property type="entry name" value="PRK11154.1"/>
    <property type="match status" value="1"/>
</dbReference>
<evidence type="ECO:0000256" key="9">
    <source>
        <dbReference type="ARBA" id="ARBA00023027"/>
    </source>
</evidence>